<dbReference type="InterPro" id="IPR036976">
    <property type="entry name" value="RimM_N_sf"/>
</dbReference>
<evidence type="ECO:0000256" key="4">
    <source>
        <dbReference type="ARBA" id="ARBA00023186"/>
    </source>
</evidence>
<evidence type="ECO:0000313" key="8">
    <source>
        <dbReference type="EMBL" id="THF83028.1"/>
    </source>
</evidence>
<sequence>MNLAEKWFNVGKIVNTHGIRGEVRVISKTDFAEERYEPGNTLFIFKEGSTEPIEVVVESHRIHKNFDLLTFKGMHNIQDVEQFKGSLLKIDESQLSDLNEGEYYFHEIIGCQMYTDQGDEIGTIREILATGANDVWIVKRKTGKDLLVPYIDDIVREINIEEKKVIITPMEGLLD</sequence>
<dbReference type="Pfam" id="PF05239">
    <property type="entry name" value="PRC"/>
    <property type="match status" value="1"/>
</dbReference>
<dbReference type="HAMAP" id="MF_00014">
    <property type="entry name" value="Ribosome_mat_RimM"/>
    <property type="match status" value="1"/>
</dbReference>
<gene>
    <name evidence="5 8" type="primary">rimM</name>
    <name evidence="8" type="ORF">E6W99_01270</name>
</gene>
<dbReference type="Gene3D" id="2.40.30.60">
    <property type="entry name" value="RimM"/>
    <property type="match status" value="1"/>
</dbReference>
<keyword evidence="3 5" id="KW-0698">rRNA processing</keyword>
<organism evidence="8 9">
    <name type="scientific">Metabacillus sediminilitoris</name>
    <dbReference type="NCBI Taxonomy" id="2567941"/>
    <lineage>
        <taxon>Bacteria</taxon>
        <taxon>Bacillati</taxon>
        <taxon>Bacillota</taxon>
        <taxon>Bacilli</taxon>
        <taxon>Bacillales</taxon>
        <taxon>Bacillaceae</taxon>
        <taxon>Metabacillus</taxon>
    </lineage>
</organism>
<evidence type="ECO:0000256" key="5">
    <source>
        <dbReference type="HAMAP-Rule" id="MF_00014"/>
    </source>
</evidence>
<reference evidence="8 9" key="1">
    <citation type="submission" date="2019-04" db="EMBL/GenBank/DDBJ databases">
        <title>Bacillus sediminilitoris sp. nov., isolated from a tidal flat sediment on the East China Sea.</title>
        <authorList>
            <person name="Wei Y."/>
            <person name="Mao H."/>
            <person name="Fang J."/>
        </authorList>
    </citation>
    <scope>NUCLEOTIDE SEQUENCE [LARGE SCALE GENOMIC DNA]</scope>
    <source>
        <strain evidence="8 9">DSL-17</strain>
    </source>
</reference>
<comment type="caution">
    <text evidence="8">The sequence shown here is derived from an EMBL/GenBank/DDBJ whole genome shotgun (WGS) entry which is preliminary data.</text>
</comment>
<dbReference type="Gene3D" id="2.30.30.240">
    <property type="entry name" value="PRC-barrel domain"/>
    <property type="match status" value="1"/>
</dbReference>
<dbReference type="GO" id="GO:0006364">
    <property type="term" value="P:rRNA processing"/>
    <property type="evidence" value="ECO:0007669"/>
    <property type="project" value="UniProtKB-UniRule"/>
</dbReference>
<evidence type="ECO:0000313" key="9">
    <source>
        <dbReference type="Proteomes" id="UP000310334"/>
    </source>
</evidence>
<dbReference type="InterPro" id="IPR009000">
    <property type="entry name" value="Transl_B-barrel_sf"/>
</dbReference>
<dbReference type="Pfam" id="PF01782">
    <property type="entry name" value="RimM"/>
    <property type="match status" value="1"/>
</dbReference>
<dbReference type="GO" id="GO:0043022">
    <property type="term" value="F:ribosome binding"/>
    <property type="evidence" value="ECO:0007669"/>
    <property type="project" value="InterPro"/>
</dbReference>
<keyword evidence="9" id="KW-1185">Reference proteome</keyword>
<accession>A0A4S4C5C1</accession>
<keyword evidence="4 5" id="KW-0143">Chaperone</keyword>
<dbReference type="GO" id="GO:0005840">
    <property type="term" value="C:ribosome"/>
    <property type="evidence" value="ECO:0007669"/>
    <property type="project" value="InterPro"/>
</dbReference>
<dbReference type="AlphaFoldDB" id="A0A4S4C5C1"/>
<comment type="similarity">
    <text evidence="5">Belongs to the RimM family.</text>
</comment>
<evidence type="ECO:0000256" key="1">
    <source>
        <dbReference type="ARBA" id="ARBA00022490"/>
    </source>
</evidence>
<evidence type="ECO:0000259" key="6">
    <source>
        <dbReference type="Pfam" id="PF01782"/>
    </source>
</evidence>
<feature type="domain" description="RimM N-terminal" evidence="6">
    <location>
        <begin position="10"/>
        <end position="94"/>
    </location>
</feature>
<keyword evidence="2 5" id="KW-0690">Ribosome biogenesis</keyword>
<dbReference type="InterPro" id="IPR027275">
    <property type="entry name" value="PRC-brl_dom"/>
</dbReference>
<protein>
    <recommendedName>
        <fullName evidence="5">Ribosome maturation factor RimM</fullName>
    </recommendedName>
</protein>
<dbReference type="SUPFAM" id="SSF50346">
    <property type="entry name" value="PRC-barrel domain"/>
    <property type="match status" value="1"/>
</dbReference>
<dbReference type="NCBIfam" id="TIGR02273">
    <property type="entry name" value="16S_RimM"/>
    <property type="match status" value="1"/>
</dbReference>
<comment type="function">
    <text evidence="5">An accessory protein needed during the final step in the assembly of 30S ribosomal subunit, possibly for assembly of the head region. Essential for efficient processing of 16S rRNA. May be needed both before and after RbfA during the maturation of 16S rRNA. It has affinity for free ribosomal 30S subunits but not for 70S ribosomes.</text>
</comment>
<dbReference type="InterPro" id="IPR002676">
    <property type="entry name" value="RimM_N"/>
</dbReference>
<proteinExistence type="inferred from homology"/>
<keyword evidence="1 5" id="KW-0963">Cytoplasm</keyword>
<dbReference type="InterPro" id="IPR011961">
    <property type="entry name" value="RimM"/>
</dbReference>
<evidence type="ECO:0000256" key="2">
    <source>
        <dbReference type="ARBA" id="ARBA00022517"/>
    </source>
</evidence>
<feature type="domain" description="PRC-barrel" evidence="7">
    <location>
        <begin position="100"/>
        <end position="174"/>
    </location>
</feature>
<dbReference type="OrthoDB" id="9810331at2"/>
<dbReference type="EMBL" id="SSNT01000001">
    <property type="protein sequence ID" value="THF83028.1"/>
    <property type="molecule type" value="Genomic_DNA"/>
</dbReference>
<dbReference type="GO" id="GO:0042274">
    <property type="term" value="P:ribosomal small subunit biogenesis"/>
    <property type="evidence" value="ECO:0007669"/>
    <property type="project" value="UniProtKB-UniRule"/>
</dbReference>
<comment type="subcellular location">
    <subcellularLocation>
        <location evidence="5">Cytoplasm</location>
    </subcellularLocation>
</comment>
<dbReference type="SUPFAM" id="SSF50447">
    <property type="entry name" value="Translation proteins"/>
    <property type="match status" value="1"/>
</dbReference>
<dbReference type="InterPro" id="IPR011033">
    <property type="entry name" value="PRC_barrel-like_sf"/>
</dbReference>
<name>A0A4S4C5C1_9BACI</name>
<dbReference type="PANTHER" id="PTHR33692">
    <property type="entry name" value="RIBOSOME MATURATION FACTOR RIMM"/>
    <property type="match status" value="1"/>
</dbReference>
<evidence type="ECO:0000256" key="3">
    <source>
        <dbReference type="ARBA" id="ARBA00022552"/>
    </source>
</evidence>
<dbReference type="GO" id="GO:0005737">
    <property type="term" value="C:cytoplasm"/>
    <property type="evidence" value="ECO:0007669"/>
    <property type="project" value="UniProtKB-SubCell"/>
</dbReference>
<evidence type="ECO:0000259" key="7">
    <source>
        <dbReference type="Pfam" id="PF05239"/>
    </source>
</evidence>
<comment type="domain">
    <text evidence="5">The PRC barrel domain binds ribosomal protein uS19.</text>
</comment>
<dbReference type="PANTHER" id="PTHR33692:SF1">
    <property type="entry name" value="RIBOSOME MATURATION FACTOR RIMM"/>
    <property type="match status" value="1"/>
</dbReference>
<comment type="subunit">
    <text evidence="5">Binds ribosomal protein uS19.</text>
</comment>
<dbReference type="Proteomes" id="UP000310334">
    <property type="component" value="Unassembled WGS sequence"/>
</dbReference>